<dbReference type="PROSITE" id="PS50943">
    <property type="entry name" value="HTH_CROC1"/>
    <property type="match status" value="1"/>
</dbReference>
<dbReference type="InterPro" id="IPR010982">
    <property type="entry name" value="Lambda_DNA-bd_dom_sf"/>
</dbReference>
<keyword evidence="2" id="KW-0227">DNA damage</keyword>
<dbReference type="Pfam" id="PF00717">
    <property type="entry name" value="Peptidase_S24"/>
    <property type="match status" value="1"/>
</dbReference>
<dbReference type="PANTHER" id="PTHR33516">
    <property type="entry name" value="LEXA REPRESSOR"/>
    <property type="match status" value="1"/>
</dbReference>
<keyword evidence="6" id="KW-0742">SOS response</keyword>
<dbReference type="Gene3D" id="2.10.109.10">
    <property type="entry name" value="Umud Fragment, subunit A"/>
    <property type="match status" value="1"/>
</dbReference>
<evidence type="ECO:0000256" key="4">
    <source>
        <dbReference type="ARBA" id="ARBA00022813"/>
    </source>
</evidence>
<dbReference type="InterPro" id="IPR015927">
    <property type="entry name" value="Peptidase_S24_S26A/B/C"/>
</dbReference>
<keyword evidence="3 7" id="KW-0378">Hydrolase</keyword>
<organism evidence="9 10">
    <name type="scientific">Eremococcus coleocola ACS-139-V-Col8</name>
    <dbReference type="NCBI Taxonomy" id="908337"/>
    <lineage>
        <taxon>Bacteria</taxon>
        <taxon>Bacillati</taxon>
        <taxon>Bacillota</taxon>
        <taxon>Bacilli</taxon>
        <taxon>Lactobacillales</taxon>
        <taxon>Aerococcaceae</taxon>
        <taxon>Eremococcus</taxon>
    </lineage>
</organism>
<dbReference type="Pfam" id="PF01381">
    <property type="entry name" value="HTH_3"/>
    <property type="match status" value="1"/>
</dbReference>
<dbReference type="Gene3D" id="1.10.260.40">
    <property type="entry name" value="lambda repressor-like DNA-binding domains"/>
    <property type="match status" value="1"/>
</dbReference>
<evidence type="ECO:0000313" key="10">
    <source>
        <dbReference type="Proteomes" id="UP000005990"/>
    </source>
</evidence>
<dbReference type="GO" id="GO:0003677">
    <property type="term" value="F:DNA binding"/>
    <property type="evidence" value="ECO:0007669"/>
    <property type="project" value="InterPro"/>
</dbReference>
<dbReference type="CDD" id="cd00093">
    <property type="entry name" value="HTH_XRE"/>
    <property type="match status" value="1"/>
</dbReference>
<proteinExistence type="inferred from homology"/>
<dbReference type="InterPro" id="IPR050077">
    <property type="entry name" value="LexA_repressor"/>
</dbReference>
<feature type="domain" description="HTH cro/C1-type" evidence="8">
    <location>
        <begin position="11"/>
        <end position="66"/>
    </location>
</feature>
<dbReference type="Proteomes" id="UP000005990">
    <property type="component" value="Unassembled WGS sequence"/>
</dbReference>
<dbReference type="InterPro" id="IPR001387">
    <property type="entry name" value="Cro/C1-type_HTH"/>
</dbReference>
<evidence type="ECO:0000259" key="8">
    <source>
        <dbReference type="PROSITE" id="PS50943"/>
    </source>
</evidence>
<dbReference type="STRING" id="908337.HMPREF9257_0568"/>
<dbReference type="GO" id="GO:0006355">
    <property type="term" value="P:regulation of DNA-templated transcription"/>
    <property type="evidence" value="ECO:0007669"/>
    <property type="project" value="InterPro"/>
</dbReference>
<dbReference type="GO" id="GO:0016787">
    <property type="term" value="F:hydrolase activity"/>
    <property type="evidence" value="ECO:0007669"/>
    <property type="project" value="UniProtKB-KW"/>
</dbReference>
<evidence type="ECO:0000256" key="7">
    <source>
        <dbReference type="RuleBase" id="RU003991"/>
    </source>
</evidence>
<keyword evidence="5" id="KW-0234">DNA repair</keyword>
<dbReference type="OrthoDB" id="9802364at2"/>
<dbReference type="InterPro" id="IPR006197">
    <property type="entry name" value="Peptidase_S24_LexA"/>
</dbReference>
<dbReference type="AlphaFoldDB" id="E4KQL0"/>
<dbReference type="CDD" id="cd06529">
    <property type="entry name" value="S24_LexA-like"/>
    <property type="match status" value="1"/>
</dbReference>
<dbReference type="InterPro" id="IPR039418">
    <property type="entry name" value="LexA-like"/>
</dbReference>
<dbReference type="SUPFAM" id="SSF51306">
    <property type="entry name" value="LexA/Signal peptidase"/>
    <property type="match status" value="1"/>
</dbReference>
<evidence type="ECO:0000256" key="5">
    <source>
        <dbReference type="ARBA" id="ARBA00023204"/>
    </source>
</evidence>
<dbReference type="SUPFAM" id="SSF47413">
    <property type="entry name" value="lambda repressor-like DNA-binding domains"/>
    <property type="match status" value="1"/>
</dbReference>
<evidence type="ECO:0000256" key="2">
    <source>
        <dbReference type="ARBA" id="ARBA00022763"/>
    </source>
</evidence>
<protein>
    <submittedName>
        <fullName evidence="9">Putative LexA repressor</fullName>
    </submittedName>
</protein>
<keyword evidence="4 7" id="KW-0068">Autocatalytic cleavage</keyword>
<evidence type="ECO:0000256" key="6">
    <source>
        <dbReference type="ARBA" id="ARBA00023236"/>
    </source>
</evidence>
<comment type="similarity">
    <text evidence="1 7">Belongs to the peptidase S24 family.</text>
</comment>
<sequence>MNENNFFGKNLKYLRNKKGITQQEIADLIGRKSTGSVSDWEAGRTTPNAGNISKIASYFGLKIDAMVEYDLQTQASAPSNLIPIKQTKLIPVIGRIACGAPILADQNIIDSIAFPVELLPSGEIFFLECRGDSMMPTIQDKALVMVRKQENVEDGEIAVVLLNGDEEATLKRIKRQGDLIMLLPDNTNHPPIVIQPTDTIRIVGKAIKTINNL</sequence>
<dbReference type="PANTHER" id="PTHR33516:SF2">
    <property type="entry name" value="LEXA REPRESSOR-RELATED"/>
    <property type="match status" value="1"/>
</dbReference>
<evidence type="ECO:0000256" key="1">
    <source>
        <dbReference type="ARBA" id="ARBA00007484"/>
    </source>
</evidence>
<accession>E4KQL0</accession>
<keyword evidence="10" id="KW-1185">Reference proteome</keyword>
<dbReference type="eggNOG" id="COG1974">
    <property type="taxonomic scope" value="Bacteria"/>
</dbReference>
<reference evidence="9 10" key="1">
    <citation type="submission" date="2010-10" db="EMBL/GenBank/DDBJ databases">
        <authorList>
            <person name="Durkin A.S."/>
            <person name="Madupu R."/>
            <person name="Torralba M."/>
            <person name="Gillis M."/>
            <person name="Methe B."/>
            <person name="Sutton G."/>
            <person name="Nelson K.E."/>
        </authorList>
    </citation>
    <scope>NUCLEOTIDE SEQUENCE [LARGE SCALE GENOMIC DNA]</scope>
    <source>
        <strain evidence="9 10">ACS-139-V-Col8</strain>
    </source>
</reference>
<evidence type="ECO:0000313" key="9">
    <source>
        <dbReference type="EMBL" id="EFR30700.1"/>
    </source>
</evidence>
<name>E4KQL0_9LACT</name>
<dbReference type="EMBL" id="AENN01000017">
    <property type="protein sequence ID" value="EFR30700.1"/>
    <property type="molecule type" value="Genomic_DNA"/>
</dbReference>
<dbReference type="MEROPS" id="S24.001"/>
<comment type="caution">
    <text evidence="9">The sequence shown here is derived from an EMBL/GenBank/DDBJ whole genome shotgun (WGS) entry which is preliminary data.</text>
</comment>
<dbReference type="PRINTS" id="PR00726">
    <property type="entry name" value="LEXASERPTASE"/>
</dbReference>
<gene>
    <name evidence="9" type="ORF">HMPREF9257_0568</name>
</gene>
<evidence type="ECO:0000256" key="3">
    <source>
        <dbReference type="ARBA" id="ARBA00022801"/>
    </source>
</evidence>
<dbReference type="InterPro" id="IPR036286">
    <property type="entry name" value="LexA/Signal_pep-like_sf"/>
</dbReference>
<dbReference type="RefSeq" id="WP_006418860.1">
    <property type="nucleotide sequence ID" value="NZ_AENN01000017.1"/>
</dbReference>
<dbReference type="GO" id="GO:0006281">
    <property type="term" value="P:DNA repair"/>
    <property type="evidence" value="ECO:0007669"/>
    <property type="project" value="UniProtKB-KW"/>
</dbReference>
<dbReference type="SMART" id="SM00530">
    <property type="entry name" value="HTH_XRE"/>
    <property type="match status" value="1"/>
</dbReference>
<dbReference type="GO" id="GO:0009432">
    <property type="term" value="P:SOS response"/>
    <property type="evidence" value="ECO:0007669"/>
    <property type="project" value="UniProtKB-KW"/>
</dbReference>